<dbReference type="Gene3D" id="2.40.240.20">
    <property type="entry name" value="Hypothetical PUA domain-like, domain 1"/>
    <property type="match status" value="1"/>
</dbReference>
<keyword evidence="9 12" id="KW-0949">S-adenosyl-L-methionine</keyword>
<evidence type="ECO:0000256" key="9">
    <source>
        <dbReference type="ARBA" id="ARBA00022691"/>
    </source>
</evidence>
<comment type="function">
    <text evidence="10 12">Specifically methylates the N3 position of the uracil ring of uridine 1498 (m3U1498) in 16S rRNA. Acts on the fully assembled 30S ribosomal subunit.</text>
</comment>
<comment type="subcellular location">
    <subcellularLocation>
        <location evidence="1 12">Cytoplasm</location>
    </subcellularLocation>
</comment>
<accession>A0A9W6PTQ4</accession>
<reference evidence="15" key="1">
    <citation type="submission" date="2023-02" db="EMBL/GenBank/DDBJ databases">
        <title>Actinomadura rubrobrunea NBRC 14622.</title>
        <authorList>
            <person name="Ichikawa N."/>
            <person name="Sato H."/>
            <person name="Tonouchi N."/>
        </authorList>
    </citation>
    <scope>NUCLEOTIDE SEQUENCE</scope>
    <source>
        <strain evidence="15">NBRC 14622</strain>
    </source>
</reference>
<dbReference type="Pfam" id="PF04452">
    <property type="entry name" value="Methyltrans_RNA"/>
    <property type="match status" value="1"/>
</dbReference>
<evidence type="ECO:0000256" key="6">
    <source>
        <dbReference type="ARBA" id="ARBA00022552"/>
    </source>
</evidence>
<dbReference type="InterPro" id="IPR046886">
    <property type="entry name" value="RsmE_MTase_dom"/>
</dbReference>
<keyword evidence="5 12" id="KW-0963">Cytoplasm</keyword>
<dbReference type="InterPro" id="IPR029028">
    <property type="entry name" value="Alpha/beta_knot_MTases"/>
</dbReference>
<dbReference type="PANTHER" id="PTHR30027">
    <property type="entry name" value="RIBOSOMAL RNA SMALL SUBUNIT METHYLTRANSFERASE E"/>
    <property type="match status" value="1"/>
</dbReference>
<evidence type="ECO:0000256" key="11">
    <source>
        <dbReference type="ARBA" id="ARBA00047944"/>
    </source>
</evidence>
<dbReference type="EC" id="2.1.1.193" evidence="3 12"/>
<proteinExistence type="inferred from homology"/>
<dbReference type="NCBIfam" id="TIGR00046">
    <property type="entry name" value="RsmE family RNA methyltransferase"/>
    <property type="match status" value="1"/>
</dbReference>
<evidence type="ECO:0000259" key="13">
    <source>
        <dbReference type="Pfam" id="PF04452"/>
    </source>
</evidence>
<dbReference type="Gene3D" id="3.40.1280.10">
    <property type="match status" value="1"/>
</dbReference>
<dbReference type="InterPro" id="IPR015947">
    <property type="entry name" value="PUA-like_sf"/>
</dbReference>
<comment type="catalytic activity">
    <reaction evidence="11 12">
        <text>uridine(1498) in 16S rRNA + S-adenosyl-L-methionine = N(3)-methyluridine(1498) in 16S rRNA + S-adenosyl-L-homocysteine + H(+)</text>
        <dbReference type="Rhea" id="RHEA:42920"/>
        <dbReference type="Rhea" id="RHEA-COMP:10283"/>
        <dbReference type="Rhea" id="RHEA-COMP:10284"/>
        <dbReference type="ChEBI" id="CHEBI:15378"/>
        <dbReference type="ChEBI" id="CHEBI:57856"/>
        <dbReference type="ChEBI" id="CHEBI:59789"/>
        <dbReference type="ChEBI" id="CHEBI:65315"/>
        <dbReference type="ChEBI" id="CHEBI:74502"/>
        <dbReference type="EC" id="2.1.1.193"/>
    </reaction>
</comment>
<evidence type="ECO:0000313" key="16">
    <source>
        <dbReference type="Proteomes" id="UP001165124"/>
    </source>
</evidence>
<evidence type="ECO:0000256" key="7">
    <source>
        <dbReference type="ARBA" id="ARBA00022603"/>
    </source>
</evidence>
<dbReference type="InterPro" id="IPR046887">
    <property type="entry name" value="RsmE_PUA-like"/>
</dbReference>
<dbReference type="FunFam" id="3.40.1280.10:FF:000023">
    <property type="entry name" value="Ribosomal RNA small subunit methyltransferase E"/>
    <property type="match status" value="1"/>
</dbReference>
<dbReference type="CDD" id="cd18084">
    <property type="entry name" value="RsmE-like"/>
    <property type="match status" value="1"/>
</dbReference>
<dbReference type="InterPro" id="IPR006700">
    <property type="entry name" value="RsmE"/>
</dbReference>
<evidence type="ECO:0000256" key="4">
    <source>
        <dbReference type="ARBA" id="ARBA00013673"/>
    </source>
</evidence>
<keyword evidence="8 12" id="KW-0808">Transferase</keyword>
<feature type="domain" description="Ribosomal RNA small subunit methyltransferase E PUA-like" evidence="14">
    <location>
        <begin position="20"/>
        <end position="66"/>
    </location>
</feature>
<dbReference type="RefSeq" id="WP_067915005.1">
    <property type="nucleotide sequence ID" value="NZ_BSRZ01000001.1"/>
</dbReference>
<evidence type="ECO:0000313" key="15">
    <source>
        <dbReference type="EMBL" id="GLW62826.1"/>
    </source>
</evidence>
<evidence type="ECO:0000256" key="2">
    <source>
        <dbReference type="ARBA" id="ARBA00005528"/>
    </source>
</evidence>
<dbReference type="Proteomes" id="UP001165124">
    <property type="component" value="Unassembled WGS sequence"/>
</dbReference>
<evidence type="ECO:0000256" key="8">
    <source>
        <dbReference type="ARBA" id="ARBA00022679"/>
    </source>
</evidence>
<dbReference type="GO" id="GO:0070042">
    <property type="term" value="F:rRNA (uridine-N3-)-methyltransferase activity"/>
    <property type="evidence" value="ECO:0007669"/>
    <property type="project" value="TreeGrafter"/>
</dbReference>
<organism evidence="15 16">
    <name type="scientific">Actinomadura rubrobrunea</name>
    <dbReference type="NCBI Taxonomy" id="115335"/>
    <lineage>
        <taxon>Bacteria</taxon>
        <taxon>Bacillati</taxon>
        <taxon>Actinomycetota</taxon>
        <taxon>Actinomycetes</taxon>
        <taxon>Streptosporangiales</taxon>
        <taxon>Thermomonosporaceae</taxon>
        <taxon>Actinomadura</taxon>
    </lineage>
</organism>
<dbReference type="EMBL" id="BSRZ01000001">
    <property type="protein sequence ID" value="GLW62826.1"/>
    <property type="molecule type" value="Genomic_DNA"/>
</dbReference>
<protein>
    <recommendedName>
        <fullName evidence="4 12">Ribosomal RNA small subunit methyltransferase E</fullName>
        <ecNumber evidence="3 12">2.1.1.193</ecNumber>
    </recommendedName>
</protein>
<evidence type="ECO:0000256" key="5">
    <source>
        <dbReference type="ARBA" id="ARBA00022490"/>
    </source>
</evidence>
<evidence type="ECO:0000259" key="14">
    <source>
        <dbReference type="Pfam" id="PF20260"/>
    </source>
</evidence>
<dbReference type="SUPFAM" id="SSF88697">
    <property type="entry name" value="PUA domain-like"/>
    <property type="match status" value="1"/>
</dbReference>
<sequence length="243" mass="25772">MSPPVFLAESSALEGDRVLLDGPEGRHAAVVRRLRPGERVDLTDGAGLLAECVVAAADRASLTLDVLARRRHEPPQPRLVVVQALPKGDRGELAVETMTEAGVDEIVPWSAARCVTQWRPDRRDKALGRWRTAAREAAKQSRRCWLPEVPPLAATADIEARVAAAACAVVLHEEADEPLSALRPPGRGDIVVIVGPEGGVTPEELDRFAAAGARPVRLGPTVLRTSTAGVAAAAVLLAATGRW</sequence>
<evidence type="ECO:0000256" key="3">
    <source>
        <dbReference type="ARBA" id="ARBA00012328"/>
    </source>
</evidence>
<keyword evidence="7 12" id="KW-0489">Methyltransferase</keyword>
<dbReference type="PANTHER" id="PTHR30027:SF3">
    <property type="entry name" value="16S RRNA (URACIL(1498)-N(3))-METHYLTRANSFERASE"/>
    <property type="match status" value="1"/>
</dbReference>
<dbReference type="PIRSF" id="PIRSF015601">
    <property type="entry name" value="MTase_slr0722"/>
    <property type="match status" value="1"/>
</dbReference>
<dbReference type="Pfam" id="PF20260">
    <property type="entry name" value="PUA_4"/>
    <property type="match status" value="1"/>
</dbReference>
<dbReference type="GO" id="GO:0005737">
    <property type="term" value="C:cytoplasm"/>
    <property type="evidence" value="ECO:0007669"/>
    <property type="project" value="UniProtKB-SubCell"/>
</dbReference>
<dbReference type="SUPFAM" id="SSF75217">
    <property type="entry name" value="alpha/beta knot"/>
    <property type="match status" value="1"/>
</dbReference>
<dbReference type="InterPro" id="IPR029026">
    <property type="entry name" value="tRNA_m1G_MTases_N"/>
</dbReference>
<evidence type="ECO:0000256" key="12">
    <source>
        <dbReference type="PIRNR" id="PIRNR015601"/>
    </source>
</evidence>
<evidence type="ECO:0000256" key="10">
    <source>
        <dbReference type="ARBA" id="ARBA00025699"/>
    </source>
</evidence>
<comment type="caution">
    <text evidence="15">The sequence shown here is derived from an EMBL/GenBank/DDBJ whole genome shotgun (WGS) entry which is preliminary data.</text>
</comment>
<name>A0A9W6PTQ4_9ACTN</name>
<evidence type="ECO:0000256" key="1">
    <source>
        <dbReference type="ARBA" id="ARBA00004496"/>
    </source>
</evidence>
<gene>
    <name evidence="15" type="ORF">Arub01_10700</name>
</gene>
<dbReference type="NCBIfam" id="NF008693">
    <property type="entry name" value="PRK11713.2-3"/>
    <property type="match status" value="1"/>
</dbReference>
<keyword evidence="16" id="KW-1185">Reference proteome</keyword>
<dbReference type="GO" id="GO:0070475">
    <property type="term" value="P:rRNA base methylation"/>
    <property type="evidence" value="ECO:0007669"/>
    <property type="project" value="TreeGrafter"/>
</dbReference>
<dbReference type="AlphaFoldDB" id="A0A9W6PTQ4"/>
<keyword evidence="6 12" id="KW-0698">rRNA processing</keyword>
<feature type="domain" description="Ribosomal RNA small subunit methyltransferase E methyltransferase" evidence="13">
    <location>
        <begin position="75"/>
        <end position="236"/>
    </location>
</feature>
<comment type="similarity">
    <text evidence="2 12">Belongs to the RNA methyltransferase RsmE family.</text>
</comment>